<gene>
    <name evidence="1" type="ORF">PG999_007826</name>
</gene>
<reference evidence="1 2" key="1">
    <citation type="submission" date="2023-01" db="EMBL/GenBank/DDBJ databases">
        <title>Analysis of 21 Apiospora genomes using comparative genomics revels a genus with tremendous synthesis potential of carbohydrate active enzymes and secondary metabolites.</title>
        <authorList>
            <person name="Sorensen T."/>
        </authorList>
    </citation>
    <scope>NUCLEOTIDE SEQUENCE [LARGE SCALE GENOMIC DNA]</scope>
    <source>
        <strain evidence="1 2">CBS 117206</strain>
    </source>
</reference>
<evidence type="ECO:0000313" key="2">
    <source>
        <dbReference type="Proteomes" id="UP001392437"/>
    </source>
</evidence>
<dbReference type="AlphaFoldDB" id="A0AAW0QSZ7"/>
<comment type="caution">
    <text evidence="1">The sequence shown here is derived from an EMBL/GenBank/DDBJ whole genome shotgun (WGS) entry which is preliminary data.</text>
</comment>
<name>A0AAW0QSZ7_9PEZI</name>
<dbReference type="Gene3D" id="3.30.560.10">
    <property type="entry name" value="Glucose Oxidase, domain 3"/>
    <property type="match status" value="1"/>
</dbReference>
<evidence type="ECO:0000313" key="1">
    <source>
        <dbReference type="EMBL" id="KAK8109689.1"/>
    </source>
</evidence>
<keyword evidence="2" id="KW-1185">Reference proteome</keyword>
<organism evidence="1 2">
    <name type="scientific">Apiospora kogelbergensis</name>
    <dbReference type="NCBI Taxonomy" id="1337665"/>
    <lineage>
        <taxon>Eukaryota</taxon>
        <taxon>Fungi</taxon>
        <taxon>Dikarya</taxon>
        <taxon>Ascomycota</taxon>
        <taxon>Pezizomycotina</taxon>
        <taxon>Sordariomycetes</taxon>
        <taxon>Xylariomycetidae</taxon>
        <taxon>Amphisphaeriales</taxon>
        <taxon>Apiosporaceae</taxon>
        <taxon>Apiospora</taxon>
    </lineage>
</organism>
<proteinExistence type="predicted"/>
<dbReference type="EMBL" id="JAQQWP010000007">
    <property type="protein sequence ID" value="KAK8109689.1"/>
    <property type="molecule type" value="Genomic_DNA"/>
</dbReference>
<dbReference type="SUPFAM" id="SSF54373">
    <property type="entry name" value="FAD-linked reductases, C-terminal domain"/>
    <property type="match status" value="1"/>
</dbReference>
<dbReference type="Proteomes" id="UP001392437">
    <property type="component" value="Unassembled WGS sequence"/>
</dbReference>
<sequence>MLNTDAAYLQSSLEQFAQRPARGPWTMIWNHQAVFLPLANVTSLYGTIRGYQIQLETLASVFENPAQPIIEVAFGGAEFSTPSVGVPSVGILLKPLSRGAVMLNTTDVDAEPTLHYGTLTNPLDIDLLSSFLPFFRRLWDVKTLRNVLGVVEVDPGRGWIRRCRSRRGYGTT</sequence>
<protein>
    <submittedName>
        <fullName evidence="1">GMC oxidoreductase</fullName>
    </submittedName>
</protein>
<accession>A0AAW0QSZ7</accession>